<comment type="caution">
    <text evidence="2">The sequence shown here is derived from an EMBL/GenBank/DDBJ whole genome shotgun (WGS) entry which is preliminary data.</text>
</comment>
<gene>
    <name evidence="2" type="ORF">Afil01_58020</name>
</gene>
<name>A0A9W6SQA4_9ACTN</name>
<evidence type="ECO:0008006" key="4">
    <source>
        <dbReference type="Google" id="ProtNLM"/>
    </source>
</evidence>
<evidence type="ECO:0000256" key="1">
    <source>
        <dbReference type="SAM" id="SignalP"/>
    </source>
</evidence>
<feature type="chain" id="PRO_5040743193" description="Secreted protein" evidence="1">
    <location>
        <begin position="33"/>
        <end position="176"/>
    </location>
</feature>
<evidence type="ECO:0000313" key="2">
    <source>
        <dbReference type="EMBL" id="GLZ80995.1"/>
    </source>
</evidence>
<sequence length="176" mass="17071">MDHTVRTFKKGIAATAITTAALAGLLVTPSIAAATETAAADPAPGADCATQVTALQQTITDLTAAVALPVRATPDEIGLPPLPGTADPTALAVQLQSQVTGLADTGCLPALPATGADPVSACLDAAVDLQAEVSALLAALIGTDGPDVTAAVAVVTKLSATVTVLVSGNCLTGLPV</sequence>
<feature type="signal peptide" evidence="1">
    <location>
        <begin position="1"/>
        <end position="32"/>
    </location>
</feature>
<proteinExistence type="predicted"/>
<organism evidence="2 3">
    <name type="scientific">Actinorhabdospora filicis</name>
    <dbReference type="NCBI Taxonomy" id="1785913"/>
    <lineage>
        <taxon>Bacteria</taxon>
        <taxon>Bacillati</taxon>
        <taxon>Actinomycetota</taxon>
        <taxon>Actinomycetes</taxon>
        <taxon>Micromonosporales</taxon>
        <taxon>Micromonosporaceae</taxon>
        <taxon>Actinorhabdospora</taxon>
    </lineage>
</organism>
<keyword evidence="3" id="KW-1185">Reference proteome</keyword>
<evidence type="ECO:0000313" key="3">
    <source>
        <dbReference type="Proteomes" id="UP001165079"/>
    </source>
</evidence>
<dbReference type="AlphaFoldDB" id="A0A9W6SQA4"/>
<accession>A0A9W6SQA4</accession>
<keyword evidence="1" id="KW-0732">Signal</keyword>
<protein>
    <recommendedName>
        <fullName evidence="4">Secreted protein</fullName>
    </recommendedName>
</protein>
<dbReference type="EMBL" id="BSTX01000004">
    <property type="protein sequence ID" value="GLZ80995.1"/>
    <property type="molecule type" value="Genomic_DNA"/>
</dbReference>
<dbReference type="Proteomes" id="UP001165079">
    <property type="component" value="Unassembled WGS sequence"/>
</dbReference>
<reference evidence="2" key="1">
    <citation type="submission" date="2023-03" db="EMBL/GenBank/DDBJ databases">
        <title>Actinorhabdospora filicis NBRC 111898.</title>
        <authorList>
            <person name="Ichikawa N."/>
            <person name="Sato H."/>
            <person name="Tonouchi N."/>
        </authorList>
    </citation>
    <scope>NUCLEOTIDE SEQUENCE</scope>
    <source>
        <strain evidence="2">NBRC 111898</strain>
    </source>
</reference>